<evidence type="ECO:0000256" key="8">
    <source>
        <dbReference type="PROSITE-ProRule" id="PRU10057"/>
    </source>
</evidence>
<dbReference type="GO" id="GO:0016787">
    <property type="term" value="F:hydrolase activity"/>
    <property type="evidence" value="ECO:0007669"/>
    <property type="project" value="UniProtKB-KW"/>
</dbReference>
<keyword evidence="1" id="KW-0732">Signal</keyword>
<dbReference type="RefSeq" id="WP_232398196.1">
    <property type="nucleotide sequence ID" value="NZ_CP102173.1"/>
</dbReference>
<dbReference type="EMBL" id="CP102173">
    <property type="protein sequence ID" value="UUP14371.1"/>
    <property type="molecule type" value="Genomic_DNA"/>
</dbReference>
<gene>
    <name evidence="10" type="ORF">NQV15_03385</name>
</gene>
<dbReference type="Proteomes" id="UP001316184">
    <property type="component" value="Chromosome"/>
</dbReference>
<dbReference type="PROSITE" id="PS00656">
    <property type="entry name" value="GLYCOSYL_HYDROL_F6_2"/>
    <property type="match status" value="1"/>
</dbReference>
<dbReference type="PANTHER" id="PTHR34876:SF4">
    <property type="entry name" value="1,4-BETA-D-GLUCAN CELLOBIOHYDROLASE C-RELATED"/>
    <property type="match status" value="1"/>
</dbReference>
<evidence type="ECO:0000256" key="3">
    <source>
        <dbReference type="ARBA" id="ARBA00023001"/>
    </source>
</evidence>
<evidence type="ECO:0000256" key="9">
    <source>
        <dbReference type="RuleBase" id="RU361186"/>
    </source>
</evidence>
<evidence type="ECO:0000256" key="6">
    <source>
        <dbReference type="ARBA" id="ARBA00023295"/>
    </source>
</evidence>
<keyword evidence="4" id="KW-1015">Disulfide bond</keyword>
<sequence>MSGVRHGTRPLLLAVPVVLFVAVFVAARLLGQESRGGQDVNPFADRQPLATAGTAAAGAVPTVSGDDQRILERLAAVPQATWLTPEAHPVGQVGAFVAGLADKGRATGRAPVLVVYGITDRDCSGGHSSGGLSPDDYRQWLERIAGSMGSDAVVVLEPDALATAPECGRVDQRTALIRDAVAVLADATVYIDAGHSNWIDPADMASMLSAAGVGDARGFSTNVAAYEPLDAEKSYAEALSAAVGGAHYVIDTGRNGAGSNGQWCNPAGRALGREPGPGDGGRLDAYLWIKPPGESDGTCGGGPAAGVFWTERALEMARAAGW</sequence>
<dbReference type="Pfam" id="PF01341">
    <property type="entry name" value="Glyco_hydro_6"/>
    <property type="match status" value="1"/>
</dbReference>
<evidence type="ECO:0000256" key="1">
    <source>
        <dbReference type="ARBA" id="ARBA00022729"/>
    </source>
</evidence>
<dbReference type="InterPro" id="IPR036434">
    <property type="entry name" value="Beta_cellobiohydrolase_sf"/>
</dbReference>
<proteinExistence type="inferred from homology"/>
<keyword evidence="3 9" id="KW-0136">Cellulose degradation</keyword>
<keyword evidence="2 9" id="KW-0378">Hydrolase</keyword>
<organism evidence="10 11">
    <name type="scientific">Aeromicrobium wangtongii</name>
    <dbReference type="NCBI Taxonomy" id="2969247"/>
    <lineage>
        <taxon>Bacteria</taxon>
        <taxon>Bacillati</taxon>
        <taxon>Actinomycetota</taxon>
        <taxon>Actinomycetes</taxon>
        <taxon>Propionibacteriales</taxon>
        <taxon>Nocardioidaceae</taxon>
        <taxon>Aeromicrobium</taxon>
    </lineage>
</organism>
<dbReference type="SUPFAM" id="SSF51989">
    <property type="entry name" value="Glycosyl hydrolases family 6, cellulases"/>
    <property type="match status" value="1"/>
</dbReference>
<dbReference type="Gene3D" id="3.20.20.40">
    <property type="entry name" value="1, 4-beta cellobiohydrolase"/>
    <property type="match status" value="1"/>
</dbReference>
<comment type="similarity">
    <text evidence="9">Belongs to the glycosyl hydrolase family 6.</text>
</comment>
<evidence type="ECO:0000256" key="4">
    <source>
        <dbReference type="ARBA" id="ARBA00023157"/>
    </source>
</evidence>
<dbReference type="PANTHER" id="PTHR34876">
    <property type="match status" value="1"/>
</dbReference>
<feature type="active site" description="Proton donor" evidence="8">
    <location>
        <position position="159"/>
    </location>
</feature>
<evidence type="ECO:0000313" key="11">
    <source>
        <dbReference type="Proteomes" id="UP001316184"/>
    </source>
</evidence>
<dbReference type="InterPro" id="IPR001524">
    <property type="entry name" value="Glyco_hydro_6_CS"/>
</dbReference>
<keyword evidence="5 9" id="KW-0119">Carbohydrate metabolism</keyword>
<keyword evidence="7 9" id="KW-0624">Polysaccharide degradation</keyword>
<evidence type="ECO:0000256" key="2">
    <source>
        <dbReference type="ARBA" id="ARBA00022801"/>
    </source>
</evidence>
<evidence type="ECO:0000313" key="10">
    <source>
        <dbReference type="EMBL" id="UUP14371.1"/>
    </source>
</evidence>
<dbReference type="PIRSF" id="PIRSF001100">
    <property type="entry name" value="Beta_cellobiohydrolase"/>
    <property type="match status" value="1"/>
</dbReference>
<keyword evidence="6 9" id="KW-0326">Glycosidase</keyword>
<evidence type="ECO:0000256" key="7">
    <source>
        <dbReference type="ARBA" id="ARBA00023326"/>
    </source>
</evidence>
<evidence type="ECO:0000256" key="5">
    <source>
        <dbReference type="ARBA" id="ARBA00023277"/>
    </source>
</evidence>
<accession>A0ABY5MB72</accession>
<dbReference type="InterPro" id="IPR016288">
    <property type="entry name" value="Beta_cellobiohydrolase"/>
</dbReference>
<dbReference type="EC" id="3.2.1.-" evidence="9"/>
<keyword evidence="11" id="KW-1185">Reference proteome</keyword>
<name>A0ABY5MB72_9ACTN</name>
<reference evidence="10 11" key="1">
    <citation type="submission" date="2022-08" db="EMBL/GenBank/DDBJ databases">
        <title>novel species in genus Aeromicrobium.</title>
        <authorList>
            <person name="Ye L."/>
        </authorList>
    </citation>
    <scope>NUCLEOTIDE SEQUENCE [LARGE SCALE GENOMIC DNA]</scope>
    <source>
        <strain evidence="11">zg-Y1379</strain>
    </source>
</reference>
<protein>
    <recommendedName>
        <fullName evidence="9">Glucanase</fullName>
        <ecNumber evidence="9">3.2.1.-</ecNumber>
    </recommendedName>
</protein>
<dbReference type="PRINTS" id="PR00733">
    <property type="entry name" value="GLHYDRLASE6"/>
</dbReference>